<reference evidence="2 3" key="1">
    <citation type="submission" date="2015-09" db="EMBL/GenBank/DDBJ databases">
        <title>Trachymyrmex zeteki WGS genome.</title>
        <authorList>
            <person name="Nygaard S."/>
            <person name="Hu H."/>
            <person name="Boomsma J."/>
            <person name="Zhang G."/>
        </authorList>
    </citation>
    <scope>NUCLEOTIDE SEQUENCE [LARGE SCALE GENOMIC DNA]</scope>
    <source>
        <strain evidence="2">Tzet28-1</strain>
        <tissue evidence="2">Whole body</tissue>
    </source>
</reference>
<name>A0A151X585_9HYME</name>
<dbReference type="EMBL" id="KQ982527">
    <property type="protein sequence ID" value="KYQ55449.1"/>
    <property type="molecule type" value="Genomic_DNA"/>
</dbReference>
<feature type="region of interest" description="Disordered" evidence="1">
    <location>
        <begin position="221"/>
        <end position="252"/>
    </location>
</feature>
<feature type="compositionally biased region" description="Basic residues" evidence="1">
    <location>
        <begin position="225"/>
        <end position="238"/>
    </location>
</feature>
<sequence>MSEAIERQRVFDPLYLSLLAQEFLKHKVIYRLRNWYNYVQRQIGEDVRFLVDVTINRLALDYWPWVNPYFVRRIFRAEFRILYFLHGMSTAYNFKIQQHMFGMRTEMRSIAGDRVILRPLDDESDDYEYPLYTSRIPAPELTAIKHVWAVANALYRNDPTLPIGDNEPMKYLVTLHATWAISKFFMNDIKWSHFDRFVVSVYDNYKSAFHHNVPSRVHLGGQTHYRSRDKNGHRRNSVRPHVSTSNDAVHENRGTLRIHNGTRRFRIFADALHRPTYTRLSTANDESHLFFL</sequence>
<accession>A0A151X585</accession>
<dbReference type="AlphaFoldDB" id="A0A151X585"/>
<organism evidence="2 3">
    <name type="scientific">Mycetomoellerius zeteki</name>
    <dbReference type="NCBI Taxonomy" id="64791"/>
    <lineage>
        <taxon>Eukaryota</taxon>
        <taxon>Metazoa</taxon>
        <taxon>Ecdysozoa</taxon>
        <taxon>Arthropoda</taxon>
        <taxon>Hexapoda</taxon>
        <taxon>Insecta</taxon>
        <taxon>Pterygota</taxon>
        <taxon>Neoptera</taxon>
        <taxon>Endopterygota</taxon>
        <taxon>Hymenoptera</taxon>
        <taxon>Apocrita</taxon>
        <taxon>Aculeata</taxon>
        <taxon>Formicoidea</taxon>
        <taxon>Formicidae</taxon>
        <taxon>Myrmicinae</taxon>
        <taxon>Mycetomoellerius</taxon>
    </lineage>
</organism>
<keyword evidence="3" id="KW-1185">Reference proteome</keyword>
<proteinExistence type="predicted"/>
<protein>
    <submittedName>
        <fullName evidence="2">Uncharacterized protein</fullName>
    </submittedName>
</protein>
<evidence type="ECO:0000313" key="2">
    <source>
        <dbReference type="EMBL" id="KYQ55449.1"/>
    </source>
</evidence>
<gene>
    <name evidence="2" type="ORF">ALC60_05661</name>
</gene>
<evidence type="ECO:0000256" key="1">
    <source>
        <dbReference type="SAM" id="MobiDB-lite"/>
    </source>
</evidence>
<dbReference type="Proteomes" id="UP000075809">
    <property type="component" value="Unassembled WGS sequence"/>
</dbReference>
<dbReference type="STRING" id="64791.A0A151X585"/>
<evidence type="ECO:0000313" key="3">
    <source>
        <dbReference type="Proteomes" id="UP000075809"/>
    </source>
</evidence>